<dbReference type="InterPro" id="IPR025232">
    <property type="entry name" value="DUF4174"/>
</dbReference>
<sequence>MRNWLIIFPLVLFGSLALAQPKPLKTLLREKRDNRRILLFYGTPSGGLTEQQRKLQAAQAELDDRDMDVITLDASSITIVDRQFLEQTYKLNPNVGFTGWLIGKDGGVKETYRHPVDPAQLFGLVDKMPMRKIEMRRKQ</sequence>
<organism evidence="3 4">
    <name type="scientific">Spirosoma oryzae</name>
    <dbReference type="NCBI Taxonomy" id="1469603"/>
    <lineage>
        <taxon>Bacteria</taxon>
        <taxon>Pseudomonadati</taxon>
        <taxon>Bacteroidota</taxon>
        <taxon>Cytophagia</taxon>
        <taxon>Cytophagales</taxon>
        <taxon>Cytophagaceae</taxon>
        <taxon>Spirosoma</taxon>
    </lineage>
</organism>
<protein>
    <submittedName>
        <fullName evidence="3">Uncharacterized protein DUF4174</fullName>
    </submittedName>
</protein>
<dbReference type="Proteomes" id="UP000238375">
    <property type="component" value="Unassembled WGS sequence"/>
</dbReference>
<feature type="domain" description="DUF4174" evidence="2">
    <location>
        <begin position="28"/>
        <end position="134"/>
    </location>
</feature>
<evidence type="ECO:0000313" key="4">
    <source>
        <dbReference type="Proteomes" id="UP000238375"/>
    </source>
</evidence>
<gene>
    <name evidence="3" type="ORF">CLV58_11653</name>
</gene>
<comment type="caution">
    <text evidence="3">The sequence shown here is derived from an EMBL/GenBank/DDBJ whole genome shotgun (WGS) entry which is preliminary data.</text>
</comment>
<dbReference type="OrthoDB" id="7362103at2"/>
<dbReference type="Pfam" id="PF13778">
    <property type="entry name" value="DUF4174"/>
    <property type="match status" value="1"/>
</dbReference>
<dbReference type="AlphaFoldDB" id="A0A2T0SML7"/>
<proteinExistence type="predicted"/>
<evidence type="ECO:0000256" key="1">
    <source>
        <dbReference type="ARBA" id="ARBA00022729"/>
    </source>
</evidence>
<dbReference type="RefSeq" id="WP_106139273.1">
    <property type="nucleotide sequence ID" value="NZ_PVTE01000016.1"/>
</dbReference>
<accession>A0A2T0SML7</accession>
<evidence type="ECO:0000313" key="3">
    <source>
        <dbReference type="EMBL" id="PRY34660.1"/>
    </source>
</evidence>
<keyword evidence="1" id="KW-0732">Signal</keyword>
<keyword evidence="4" id="KW-1185">Reference proteome</keyword>
<reference evidence="3 4" key="1">
    <citation type="submission" date="2018-03" db="EMBL/GenBank/DDBJ databases">
        <title>Genomic Encyclopedia of Archaeal and Bacterial Type Strains, Phase II (KMG-II): from individual species to whole genera.</title>
        <authorList>
            <person name="Goeker M."/>
        </authorList>
    </citation>
    <scope>NUCLEOTIDE SEQUENCE [LARGE SCALE GENOMIC DNA]</scope>
    <source>
        <strain evidence="3 4">DSM 28354</strain>
    </source>
</reference>
<dbReference type="EMBL" id="PVTE01000016">
    <property type="protein sequence ID" value="PRY34660.1"/>
    <property type="molecule type" value="Genomic_DNA"/>
</dbReference>
<name>A0A2T0SML7_9BACT</name>
<evidence type="ECO:0000259" key="2">
    <source>
        <dbReference type="Pfam" id="PF13778"/>
    </source>
</evidence>